<evidence type="ECO:0000313" key="3">
    <source>
        <dbReference type="Proteomes" id="UP000033870"/>
    </source>
</evidence>
<accession>A0A0G2B9J6</accession>
<feature type="transmembrane region" description="Helical" evidence="1">
    <location>
        <begin position="36"/>
        <end position="56"/>
    </location>
</feature>
<protein>
    <submittedName>
        <fullName evidence="2">Uncharacterized protein</fullName>
    </submittedName>
</protein>
<reference evidence="2 3" key="1">
    <citation type="journal article" date="2015" name="Nature">
        <title>rRNA introns, odd ribosomes, and small enigmatic genomes across a large radiation of phyla.</title>
        <authorList>
            <person name="Brown C.T."/>
            <person name="Hug L.A."/>
            <person name="Thomas B.C."/>
            <person name="Sharon I."/>
            <person name="Castelle C.J."/>
            <person name="Singh A."/>
            <person name="Wilkins M.J."/>
            <person name="Williams K.H."/>
            <person name="Banfield J.F."/>
        </authorList>
    </citation>
    <scope>NUCLEOTIDE SEQUENCE [LARGE SCALE GENOMIC DNA]</scope>
</reference>
<keyword evidence="1" id="KW-0472">Membrane</keyword>
<comment type="caution">
    <text evidence="2">The sequence shown here is derived from an EMBL/GenBank/DDBJ whole genome shotgun (WGS) entry which is preliminary data.</text>
</comment>
<organism evidence="2 3">
    <name type="scientific">Candidatus Magasanikbacteria bacterium GW2011_GWA2_56_11</name>
    <dbReference type="NCBI Taxonomy" id="1619044"/>
    <lineage>
        <taxon>Bacteria</taxon>
        <taxon>Candidatus Magasanikiibacteriota</taxon>
    </lineage>
</organism>
<sequence>MEIDEISVVAKRHVLNKRGQEGRERRKSLRGANLRWLSERLPFVVALALVAGLYWWTKPGGPASNYVELWPPLNKFVLIFGVILLIAITARWLCNEEDTTNKDGGSCPPEALSVGDCVAEYLRDLVSSTRERELGEGSAFRKTLAEVERVHARALEILRYFERRSEQGGPDITGTCLEQARQSVTRLSRARSELEEFRTQTNTYLDEVLASVSGLSASFRDLDMITELGRIGEATDRLEQDVRALIAEAVERMQLNLQSVKEQVYAKLEAARAAALLEGPADQVPFLLTLEVNSAEKQVRSA</sequence>
<evidence type="ECO:0000313" key="2">
    <source>
        <dbReference type="EMBL" id="KKW42114.1"/>
    </source>
</evidence>
<keyword evidence="1" id="KW-1133">Transmembrane helix</keyword>
<name>A0A0G2B9J6_9BACT</name>
<dbReference type="Proteomes" id="UP000033870">
    <property type="component" value="Unassembled WGS sequence"/>
</dbReference>
<dbReference type="EMBL" id="LCRX01000010">
    <property type="protein sequence ID" value="KKW42114.1"/>
    <property type="molecule type" value="Genomic_DNA"/>
</dbReference>
<feature type="transmembrane region" description="Helical" evidence="1">
    <location>
        <begin position="76"/>
        <end position="94"/>
    </location>
</feature>
<dbReference type="STRING" id="1619044.UY92_C0010G0030"/>
<evidence type="ECO:0000256" key="1">
    <source>
        <dbReference type="SAM" id="Phobius"/>
    </source>
</evidence>
<keyword evidence="1" id="KW-0812">Transmembrane</keyword>
<proteinExistence type="predicted"/>
<gene>
    <name evidence="2" type="ORF">UY92_C0010G0030</name>
</gene>
<dbReference type="AlphaFoldDB" id="A0A0G2B9J6"/>